<protein>
    <submittedName>
        <fullName evidence="1">Uncharacterized protein</fullName>
    </submittedName>
</protein>
<comment type="caution">
    <text evidence="1">The sequence shown here is derived from an EMBL/GenBank/DDBJ whole genome shotgun (WGS) entry which is preliminary data.</text>
</comment>
<organism evidence="1 2">
    <name type="scientific">Comamonas brasiliensis</name>
    <dbReference type="NCBI Taxonomy" id="1812482"/>
    <lineage>
        <taxon>Bacteria</taxon>
        <taxon>Pseudomonadati</taxon>
        <taxon>Pseudomonadota</taxon>
        <taxon>Betaproteobacteria</taxon>
        <taxon>Burkholderiales</taxon>
        <taxon>Comamonadaceae</taxon>
        <taxon>Comamonas</taxon>
    </lineage>
</organism>
<dbReference type="RefSeq" id="WP_419095616.1">
    <property type="nucleotide sequence ID" value="NZ_JAANES010000003.1"/>
</dbReference>
<dbReference type="EMBL" id="JAANES010000003">
    <property type="protein sequence ID" value="MBS3020474.1"/>
    <property type="molecule type" value="Genomic_DNA"/>
</dbReference>
<evidence type="ECO:0000313" key="1">
    <source>
        <dbReference type="EMBL" id="MBS3020474.1"/>
    </source>
</evidence>
<keyword evidence="2" id="KW-1185">Reference proteome</keyword>
<dbReference type="Proteomes" id="UP001647436">
    <property type="component" value="Unassembled WGS sequence"/>
</dbReference>
<gene>
    <name evidence="1" type="ORF">DJFAAGMI_03235</name>
</gene>
<proteinExistence type="predicted"/>
<evidence type="ECO:0000313" key="2">
    <source>
        <dbReference type="Proteomes" id="UP001647436"/>
    </source>
</evidence>
<sequence>MAVIVNLTLGVITPPVGGLLFAADMPTRASITALACECHGFCMPRPCLPTVTPALTSRPPHTQGFQQQPCSLFIARCN</sequence>
<name>A0ABS5LVF1_9BURK</name>
<reference evidence="1 2" key="1">
    <citation type="submission" date="2020-03" db="EMBL/GenBank/DDBJ databases">
        <title>The role of nitrogen metabolism on polyethylene biodegradation.</title>
        <authorList>
            <person name="Peixoto J."/>
            <person name="Vizzotto C.S."/>
            <person name="Ramos A."/>
            <person name="Alves G."/>
            <person name="Steindorff A."/>
            <person name="Kruger R."/>
        </authorList>
    </citation>
    <scope>NUCLEOTIDE SEQUENCE [LARGE SCALE GENOMIC DNA]</scope>
    <source>
        <strain evidence="1 2">PE63</strain>
    </source>
</reference>
<accession>A0ABS5LVF1</accession>